<dbReference type="SUPFAM" id="SSF55797">
    <property type="entry name" value="PR-1-like"/>
    <property type="match status" value="1"/>
</dbReference>
<dbReference type="InterPro" id="IPR001283">
    <property type="entry name" value="CRISP-related"/>
</dbReference>
<organism evidence="3 4">
    <name type="scientific">Rosa chinensis</name>
    <name type="common">China rose</name>
    <dbReference type="NCBI Taxonomy" id="74649"/>
    <lineage>
        <taxon>Eukaryota</taxon>
        <taxon>Viridiplantae</taxon>
        <taxon>Streptophyta</taxon>
        <taxon>Embryophyta</taxon>
        <taxon>Tracheophyta</taxon>
        <taxon>Spermatophyta</taxon>
        <taxon>Magnoliopsida</taxon>
        <taxon>eudicotyledons</taxon>
        <taxon>Gunneridae</taxon>
        <taxon>Pentapetalae</taxon>
        <taxon>rosids</taxon>
        <taxon>fabids</taxon>
        <taxon>Rosales</taxon>
        <taxon>Rosaceae</taxon>
        <taxon>Rosoideae</taxon>
        <taxon>Rosoideae incertae sedis</taxon>
        <taxon>Rosa</taxon>
    </lineage>
</organism>
<evidence type="ECO:0000313" key="3">
    <source>
        <dbReference type="EMBL" id="PRQ47748.1"/>
    </source>
</evidence>
<protein>
    <recommendedName>
        <fullName evidence="2">SCP domain-containing protein</fullName>
    </recommendedName>
</protein>
<gene>
    <name evidence="3" type="ORF">RchiOBHm_Chr2g0103091</name>
</gene>
<dbReference type="Proteomes" id="UP000238479">
    <property type="component" value="Chromosome 2"/>
</dbReference>
<evidence type="ECO:0000313" key="4">
    <source>
        <dbReference type="Proteomes" id="UP000238479"/>
    </source>
</evidence>
<keyword evidence="1" id="KW-0732">Signal</keyword>
<dbReference type="PRINTS" id="PR00837">
    <property type="entry name" value="V5TPXLIKE"/>
</dbReference>
<dbReference type="InterPro" id="IPR014044">
    <property type="entry name" value="CAP_dom"/>
</dbReference>
<dbReference type="OMA" id="QERCFEN"/>
<dbReference type="InterPro" id="IPR035940">
    <property type="entry name" value="CAP_sf"/>
</dbReference>
<dbReference type="PANTHER" id="PTHR10334">
    <property type="entry name" value="CYSTEINE-RICH SECRETORY PROTEIN-RELATED"/>
    <property type="match status" value="1"/>
</dbReference>
<comment type="caution">
    <text evidence="3">The sequence shown here is derived from an EMBL/GenBank/DDBJ whole genome shotgun (WGS) entry which is preliminary data.</text>
</comment>
<proteinExistence type="predicted"/>
<name>A0A2P6RMU6_ROSCH</name>
<feature type="domain" description="SCP" evidence="2">
    <location>
        <begin position="50"/>
        <end position="196"/>
    </location>
</feature>
<evidence type="ECO:0000259" key="2">
    <source>
        <dbReference type="SMART" id="SM00198"/>
    </source>
</evidence>
<feature type="chain" id="PRO_5015186166" description="SCP domain-containing protein" evidence="1">
    <location>
        <begin position="27"/>
        <end position="200"/>
    </location>
</feature>
<dbReference type="AlphaFoldDB" id="A0A2P6RMU6"/>
<dbReference type="STRING" id="74649.A0A2P6RMU6"/>
<dbReference type="EMBL" id="PDCK01000040">
    <property type="protein sequence ID" value="PRQ47748.1"/>
    <property type="molecule type" value="Genomic_DNA"/>
</dbReference>
<keyword evidence="4" id="KW-1185">Reference proteome</keyword>
<feature type="signal peptide" evidence="1">
    <location>
        <begin position="1"/>
        <end position="26"/>
    </location>
</feature>
<dbReference type="Gene3D" id="3.40.33.10">
    <property type="entry name" value="CAP"/>
    <property type="match status" value="1"/>
</dbReference>
<accession>A0A2P6RMU6</accession>
<reference evidence="3 4" key="1">
    <citation type="journal article" date="2018" name="Nat. Genet.">
        <title>The Rosa genome provides new insights in the design of modern roses.</title>
        <authorList>
            <person name="Bendahmane M."/>
        </authorList>
    </citation>
    <scope>NUCLEOTIDE SEQUENCE [LARGE SCALE GENOMIC DNA]</scope>
    <source>
        <strain evidence="4">cv. Old Blush</strain>
    </source>
</reference>
<dbReference type="Pfam" id="PF00188">
    <property type="entry name" value="CAP"/>
    <property type="match status" value="1"/>
</dbReference>
<sequence>MMKKMARALVVVLAVTVAICLTQCHGYGLPVRPHYINFYGSGPRLIPRTNLSLDFLESQNKARAAVGVAPLKWSPSLEKAAHDVAWSMIYNEKGCHSYLDPMSLNRTFDIGGYNQHWDRYGTLPPGEVVDKWLLMKKYYNYANNSCSVRNNRCGWYTQVVWRNSLELGCAQERCFENRQSNGMTICLYSPRGNVPGQRPY</sequence>
<evidence type="ECO:0000256" key="1">
    <source>
        <dbReference type="SAM" id="SignalP"/>
    </source>
</evidence>
<dbReference type="Gramene" id="PRQ47748">
    <property type="protein sequence ID" value="PRQ47748"/>
    <property type="gene ID" value="RchiOBHm_Chr2g0103091"/>
</dbReference>
<dbReference type="SMART" id="SM00198">
    <property type="entry name" value="SCP"/>
    <property type="match status" value="1"/>
</dbReference>